<sequence>MTMSSKQTTSAYTHLAEADSGLVQGLSTTRLDMIAGVMQEQVEADCFPGAVTMVARHGEIVHYAAHGFLDAAKSKRMSKDSIFRLASMTKPLVTAAAMILVERGRMNMFDPIVKWLPELKDLKVETAQGDVPLERPIWVQDLMRHTAGFVYGGRAASPRIAKLYTDLNIESREHDITAQDMLRNLGKIPLAHQPGSFWEYSISIDVLGLLLERLENKSLDLIVKELLTDPLEMPDTTWWVAPDQFGRVAEALDSDPLKAEMLKGYRQTQNPVGRTYLRGGGGMLGTGQDYMRFLQMMLNGGVFEGRRYLSRKTVEYMLSNHSAGMGGSTIANTGPGYGFGLGFAVRLEQGMGWVPGSVGDAMWAGIWGTSFWLDPQENLAALIMTQGPTSKTHSRMLFKTLVYGALMK</sequence>
<reference evidence="2" key="1">
    <citation type="submission" date="2021-07" db="EMBL/GenBank/DDBJ databases">
        <title>New genus and species of the family Alcaligenaceae.</title>
        <authorList>
            <person name="Hahn M.W."/>
        </authorList>
    </citation>
    <scope>NUCLEOTIDE SEQUENCE</scope>
    <source>
        <strain evidence="2">LF4-65</strain>
    </source>
</reference>
<dbReference type="PANTHER" id="PTHR43283">
    <property type="entry name" value="BETA-LACTAMASE-RELATED"/>
    <property type="match status" value="1"/>
</dbReference>
<gene>
    <name evidence="2" type="ORF">KZZ10_09785</name>
</gene>
<accession>A0A953NAU9</accession>
<evidence type="ECO:0000313" key="2">
    <source>
        <dbReference type="EMBL" id="MBZ1350933.1"/>
    </source>
</evidence>
<proteinExistence type="predicted"/>
<dbReference type="Gene3D" id="3.40.710.10">
    <property type="entry name" value="DD-peptidase/beta-lactamase superfamily"/>
    <property type="match status" value="1"/>
</dbReference>
<dbReference type="RefSeq" id="WP_259661335.1">
    <property type="nucleotide sequence ID" value="NZ_JAHXRI010000007.1"/>
</dbReference>
<evidence type="ECO:0000259" key="1">
    <source>
        <dbReference type="Pfam" id="PF00144"/>
    </source>
</evidence>
<name>A0A953NAU9_9BURK</name>
<dbReference type="AlphaFoldDB" id="A0A953NAU9"/>
<dbReference type="Pfam" id="PF00144">
    <property type="entry name" value="Beta-lactamase"/>
    <property type="match status" value="1"/>
</dbReference>
<comment type="caution">
    <text evidence="2">The sequence shown here is derived from an EMBL/GenBank/DDBJ whole genome shotgun (WGS) entry which is preliminary data.</text>
</comment>
<dbReference type="Proteomes" id="UP000739565">
    <property type="component" value="Unassembled WGS sequence"/>
</dbReference>
<dbReference type="SUPFAM" id="SSF56601">
    <property type="entry name" value="beta-lactamase/transpeptidase-like"/>
    <property type="match status" value="1"/>
</dbReference>
<dbReference type="InterPro" id="IPR001466">
    <property type="entry name" value="Beta-lactam-related"/>
</dbReference>
<keyword evidence="3" id="KW-1185">Reference proteome</keyword>
<feature type="domain" description="Beta-lactamase-related" evidence="1">
    <location>
        <begin position="36"/>
        <end position="390"/>
    </location>
</feature>
<protein>
    <submittedName>
        <fullName evidence="2">Beta-lactamase family protein</fullName>
    </submittedName>
</protein>
<organism evidence="2 3">
    <name type="scientific">Zwartia hollandica</name>
    <dbReference type="NCBI Taxonomy" id="324606"/>
    <lineage>
        <taxon>Bacteria</taxon>
        <taxon>Pseudomonadati</taxon>
        <taxon>Pseudomonadota</taxon>
        <taxon>Betaproteobacteria</taxon>
        <taxon>Burkholderiales</taxon>
        <taxon>Alcaligenaceae</taxon>
        <taxon>Zwartia</taxon>
    </lineage>
</organism>
<dbReference type="EMBL" id="JAHXRI010000007">
    <property type="protein sequence ID" value="MBZ1350933.1"/>
    <property type="molecule type" value="Genomic_DNA"/>
</dbReference>
<dbReference type="PANTHER" id="PTHR43283:SF3">
    <property type="entry name" value="BETA-LACTAMASE FAMILY PROTEIN (AFU_ORTHOLOGUE AFUA_5G07500)"/>
    <property type="match status" value="1"/>
</dbReference>
<dbReference type="InterPro" id="IPR012338">
    <property type="entry name" value="Beta-lactam/transpept-like"/>
</dbReference>
<evidence type="ECO:0000313" key="3">
    <source>
        <dbReference type="Proteomes" id="UP000739565"/>
    </source>
</evidence>
<dbReference type="InterPro" id="IPR050789">
    <property type="entry name" value="Diverse_Enzym_Activities"/>
</dbReference>